<sequence length="571" mass="65020">MAMHHNLLSHVSGRLLRNAGIACSIAAALSFSSSLAADPTLPTEVDQSAGYFPTIAEDTLLRGANDSRSLGIGFGPDQVEGPDTRGLVATDLFRYYDNSPDFYQRNQDFFRPINKTLGVFTHHDAFTAETNQLSQASFTVDGSFNILTREFNPELAHIKAGPLYFDVLWAGAGLIYSDFNGELPGTENEDGFAAFVEVGVRGLVRLSDSIYLSVVANLIYLPLENELAFRLGNAANPGLLLRFNLSEQWGEWEVLFFNEFVGRSGLDIFVDADSPAEDRSGRYSFGFLSDRQNDFYSSDLAFFTNTVGFWASRPVFENQWRLGFGIEHADFWTSFSFDDHGTRDNLRLWMQYEGSIIPFAPRFSYEYISNDGYRSLIHLLEMQLTGRLTENVNWLGSAGYAFRTGDTPEANDFIWRFELDHTITRSTRHMLSLGEGYQYNEFQSDTRTSRYVRYAVDQRITSKFNVDAFVQYAENEASVNDRFPVRDRFGAGMNLSYYPLDFTAIRALAMYEQSDQSSTSDDSARWLYRVEVNQQLSHRLTGNVFYQYEEMNSDVSPFTEHFFGVSMRRYF</sequence>
<reference evidence="2 3" key="1">
    <citation type="submission" date="2020-08" db="EMBL/GenBank/DDBJ databases">
        <title>Genomic Encyclopedia of Type Strains, Phase IV (KMG-IV): sequencing the most valuable type-strain genomes for metagenomic binning, comparative biology and taxonomic classification.</title>
        <authorList>
            <person name="Goeker M."/>
        </authorList>
    </citation>
    <scope>NUCLEOTIDE SEQUENCE [LARGE SCALE GENOMIC DNA]</scope>
    <source>
        <strain evidence="2 3">DSM 12251</strain>
    </source>
</reference>
<keyword evidence="1" id="KW-0732">Signal</keyword>
<dbReference type="EMBL" id="JACHIF010000001">
    <property type="protein sequence ID" value="MBB5035921.1"/>
    <property type="molecule type" value="Genomic_DNA"/>
</dbReference>
<keyword evidence="3" id="KW-1185">Reference proteome</keyword>
<dbReference type="SUPFAM" id="SSF56935">
    <property type="entry name" value="Porins"/>
    <property type="match status" value="1"/>
</dbReference>
<dbReference type="AlphaFoldDB" id="A0A7W7YGR4"/>
<evidence type="ECO:0008006" key="4">
    <source>
        <dbReference type="Google" id="ProtNLM"/>
    </source>
</evidence>
<feature type="signal peptide" evidence="1">
    <location>
        <begin position="1"/>
        <end position="36"/>
    </location>
</feature>
<evidence type="ECO:0000313" key="2">
    <source>
        <dbReference type="EMBL" id="MBB5035921.1"/>
    </source>
</evidence>
<evidence type="ECO:0000256" key="1">
    <source>
        <dbReference type="SAM" id="SignalP"/>
    </source>
</evidence>
<organism evidence="2 3">
    <name type="scientific">Prosthecobacter dejongeii</name>
    <dbReference type="NCBI Taxonomy" id="48465"/>
    <lineage>
        <taxon>Bacteria</taxon>
        <taxon>Pseudomonadati</taxon>
        <taxon>Verrucomicrobiota</taxon>
        <taxon>Verrucomicrobiia</taxon>
        <taxon>Verrucomicrobiales</taxon>
        <taxon>Verrucomicrobiaceae</taxon>
        <taxon>Prosthecobacter</taxon>
    </lineage>
</organism>
<protein>
    <recommendedName>
        <fullName evidence="4">TIGR03016 family PEP-CTERM system-associated outer membrane protein</fullName>
    </recommendedName>
</protein>
<dbReference type="RefSeq" id="WP_221305298.1">
    <property type="nucleotide sequence ID" value="NZ_JACHIF010000001.1"/>
</dbReference>
<comment type="caution">
    <text evidence="2">The sequence shown here is derived from an EMBL/GenBank/DDBJ whole genome shotgun (WGS) entry which is preliminary data.</text>
</comment>
<evidence type="ECO:0000313" key="3">
    <source>
        <dbReference type="Proteomes" id="UP000534294"/>
    </source>
</evidence>
<proteinExistence type="predicted"/>
<gene>
    <name evidence="2" type="ORF">HNQ64_000155</name>
</gene>
<accession>A0A7W7YGR4</accession>
<dbReference type="Proteomes" id="UP000534294">
    <property type="component" value="Unassembled WGS sequence"/>
</dbReference>
<feature type="chain" id="PRO_5030836977" description="TIGR03016 family PEP-CTERM system-associated outer membrane protein" evidence="1">
    <location>
        <begin position="37"/>
        <end position="571"/>
    </location>
</feature>
<name>A0A7W7YGR4_9BACT</name>